<dbReference type="InterPro" id="IPR023997">
    <property type="entry name" value="TonB-dep_OMP_SusC/RagA_CS"/>
</dbReference>
<evidence type="ECO:0000256" key="6">
    <source>
        <dbReference type="ARBA" id="ARBA00023237"/>
    </source>
</evidence>
<dbReference type="Pfam" id="PF13715">
    <property type="entry name" value="CarbopepD_reg_2"/>
    <property type="match status" value="1"/>
</dbReference>
<dbReference type="NCBIfam" id="TIGR04057">
    <property type="entry name" value="SusC_RagA_signa"/>
    <property type="match status" value="1"/>
</dbReference>
<organism evidence="10 11">
    <name type="scientific">Nonlabens dokdonensis</name>
    <dbReference type="NCBI Taxonomy" id="328515"/>
    <lineage>
        <taxon>Bacteria</taxon>
        <taxon>Pseudomonadati</taxon>
        <taxon>Bacteroidota</taxon>
        <taxon>Flavobacteriia</taxon>
        <taxon>Flavobacteriales</taxon>
        <taxon>Flavobacteriaceae</taxon>
        <taxon>Nonlabens</taxon>
    </lineage>
</organism>
<dbReference type="InterPro" id="IPR008969">
    <property type="entry name" value="CarboxyPept-like_regulatory"/>
</dbReference>
<dbReference type="Gene3D" id="2.60.40.1120">
    <property type="entry name" value="Carboxypeptidase-like, regulatory domain"/>
    <property type="match status" value="1"/>
</dbReference>
<keyword evidence="6 7" id="KW-0998">Cell outer membrane</keyword>
<dbReference type="SUPFAM" id="SSF56935">
    <property type="entry name" value="Porins"/>
    <property type="match status" value="1"/>
</dbReference>
<keyword evidence="8" id="KW-0732">Signal</keyword>
<feature type="chain" id="PRO_5011989614" evidence="8">
    <location>
        <begin position="23"/>
        <end position="1018"/>
    </location>
</feature>
<dbReference type="Gene3D" id="2.40.170.20">
    <property type="entry name" value="TonB-dependent receptor, beta-barrel domain"/>
    <property type="match status" value="1"/>
</dbReference>
<dbReference type="GO" id="GO:0009279">
    <property type="term" value="C:cell outer membrane"/>
    <property type="evidence" value="ECO:0007669"/>
    <property type="project" value="UniProtKB-SubCell"/>
</dbReference>
<feature type="domain" description="TonB-dependent receptor plug" evidence="9">
    <location>
        <begin position="113"/>
        <end position="219"/>
    </location>
</feature>
<evidence type="ECO:0000313" key="11">
    <source>
        <dbReference type="Proteomes" id="UP000196102"/>
    </source>
</evidence>
<keyword evidence="5 7" id="KW-0472">Membrane</keyword>
<reference evidence="11" key="1">
    <citation type="journal article" date="2017" name="Proc. Natl. Acad. Sci. U.S.A.">
        <title>Simulation of Deepwater Horizon oil plume reveals substrate specialization within a complex community of hydrocarbon-degraders.</title>
        <authorList>
            <person name="Hu P."/>
            <person name="Dubinsky E.A."/>
            <person name="Probst A.J."/>
            <person name="Wang J."/>
            <person name="Sieber C.M.K."/>
            <person name="Tom L.M."/>
            <person name="Gardinali P."/>
            <person name="Banfield J.F."/>
            <person name="Atlas R.M."/>
            <person name="Andersen G.L."/>
        </authorList>
    </citation>
    <scope>NUCLEOTIDE SEQUENCE [LARGE SCALE GENOMIC DNA]</scope>
</reference>
<dbReference type="AlphaFoldDB" id="A0A1Z8AT12"/>
<dbReference type="Pfam" id="PF07715">
    <property type="entry name" value="Plug"/>
    <property type="match status" value="1"/>
</dbReference>
<comment type="subcellular location">
    <subcellularLocation>
        <location evidence="1 7">Cell outer membrane</location>
        <topology evidence="1 7">Multi-pass membrane protein</topology>
    </subcellularLocation>
</comment>
<dbReference type="InterPro" id="IPR036942">
    <property type="entry name" value="Beta-barrel_TonB_sf"/>
</dbReference>
<feature type="signal peptide" evidence="8">
    <location>
        <begin position="1"/>
        <end position="22"/>
    </location>
</feature>
<dbReference type="Proteomes" id="UP000196102">
    <property type="component" value="Unassembled WGS sequence"/>
</dbReference>
<evidence type="ECO:0000313" key="10">
    <source>
        <dbReference type="EMBL" id="OUS13486.1"/>
    </source>
</evidence>
<evidence type="ECO:0000256" key="3">
    <source>
        <dbReference type="ARBA" id="ARBA00022452"/>
    </source>
</evidence>
<protein>
    <submittedName>
        <fullName evidence="10">SusC/RagA family TonB-linked outer membrane protein</fullName>
    </submittedName>
</protein>
<evidence type="ECO:0000256" key="8">
    <source>
        <dbReference type="SAM" id="SignalP"/>
    </source>
</evidence>
<dbReference type="SUPFAM" id="SSF49464">
    <property type="entry name" value="Carboxypeptidase regulatory domain-like"/>
    <property type="match status" value="1"/>
</dbReference>
<dbReference type="InterPro" id="IPR012910">
    <property type="entry name" value="Plug_dom"/>
</dbReference>
<proteinExistence type="inferred from homology"/>
<keyword evidence="3 7" id="KW-1134">Transmembrane beta strand</keyword>
<dbReference type="Gene3D" id="2.170.130.10">
    <property type="entry name" value="TonB-dependent receptor, plug domain"/>
    <property type="match status" value="1"/>
</dbReference>
<gene>
    <name evidence="10" type="ORF">A9Q93_09185</name>
</gene>
<comment type="caution">
    <text evidence="10">The sequence shown here is derived from an EMBL/GenBank/DDBJ whole genome shotgun (WGS) entry which is preliminary data.</text>
</comment>
<dbReference type="InterPro" id="IPR037066">
    <property type="entry name" value="Plug_dom_sf"/>
</dbReference>
<keyword evidence="4 7" id="KW-0812">Transmembrane</keyword>
<dbReference type="NCBIfam" id="TIGR04056">
    <property type="entry name" value="OMP_RagA_SusC"/>
    <property type="match status" value="1"/>
</dbReference>
<dbReference type="PROSITE" id="PS52016">
    <property type="entry name" value="TONB_DEPENDENT_REC_3"/>
    <property type="match status" value="1"/>
</dbReference>
<dbReference type="RefSeq" id="WP_303687129.1">
    <property type="nucleotide sequence ID" value="NZ_MAAX01000140.1"/>
</dbReference>
<evidence type="ECO:0000256" key="5">
    <source>
        <dbReference type="ARBA" id="ARBA00023136"/>
    </source>
</evidence>
<accession>A0A1Z8AT12</accession>
<dbReference type="EMBL" id="MAAX01000140">
    <property type="protein sequence ID" value="OUS13486.1"/>
    <property type="molecule type" value="Genomic_DNA"/>
</dbReference>
<evidence type="ECO:0000256" key="4">
    <source>
        <dbReference type="ARBA" id="ARBA00022692"/>
    </source>
</evidence>
<keyword evidence="2 7" id="KW-0813">Transport</keyword>
<dbReference type="InterPro" id="IPR023996">
    <property type="entry name" value="TonB-dep_OMP_SusC/RagA"/>
</dbReference>
<evidence type="ECO:0000256" key="1">
    <source>
        <dbReference type="ARBA" id="ARBA00004571"/>
    </source>
</evidence>
<sequence>MKTKLNGILTLLLALVVQVAFAQQTVTGKVTGPDGDEIFGATVSVKGTSTFATTDFDGMYTIQASPESTLVFAFTGYDAYEVVVGNQTLINVELKNSLGEVVVIGYRTTTPIKSSVATSVVTDETIKNRPNANILQTLSGQVAGLNINTVSGQPGGDSTINLRGIGTINGNTEPLFVIDGAFVDEDNFRSLNPQDIKSISVLRDAAATAIYGNRGANGVVVIETNQGSYETPLEISFNSLTTFTELQDNDYNMMNSQQLLTLERERGVGFGAGVYQGTGVPLTDAEIAAAGTNDWREDFFRTGITQNNTVSLSSGGKNTRQFTSIGYFDQEGILVQSRLKRFNLRSNVSGKTENDKFNYRLNLTANYSDNQAPNQIGTGAINRNYVLAGFQGVPWLNANDYTTGADLLSPLLFANTPLFLLDRLDTYNRKEEEIKVVGSLNLNYKITDDISINSTSGIDYQNNILTRFEASDSFNALLFGGAANPLAGFQQQATIREFTFNQTTSLNYNKVFNEKHSLNVGLYTEYFKAHLRGFRYFAEGLDPRTFAEGDGSGFVADQPNNDFYIDTAGADNNNSGLFSYFGSLDYSYDDKYGVSGTIRRDASSRFTGDNKWGTFFAASAFWNIHKENFFGEESDINFLKLRASYGEVGNQYVDLNNNFGIFSPSVQFLDLGLFRDTFATGSGYAGLQTIGVANFGLGGLSWETTKEFNVGLDFEVFNSRLRGSIDAYYRDTTDLFTSTNISGLAGTNGYSLPGNFGVLNNRGIDLTVNYDLIRKKEEGDFALTIGGVANVNKNVIRDLNAEDGQIIGTGREGNRLFEYYTIRYAGVNPANGNVLFLDANGDLTENPNPDTDRVWLNKDLFPEFTGSFNINTEYKNFYLNTQWNFATGLDRFDNDLSTVQDPTNLGQFNVSTDLLDAWTPTNRNTAIPSLDATNINTFASTRYLQSADYLNLRFVTLGYNFQEDVLSKIGVSRLSVFLNAENLVTFSSWRGYDPLAQTNGSRGFPTPRQISIGLELGI</sequence>
<dbReference type="InterPro" id="IPR039426">
    <property type="entry name" value="TonB-dep_rcpt-like"/>
</dbReference>
<name>A0A1Z8AT12_9FLAO</name>
<evidence type="ECO:0000256" key="7">
    <source>
        <dbReference type="PROSITE-ProRule" id="PRU01360"/>
    </source>
</evidence>
<comment type="similarity">
    <text evidence="7">Belongs to the TonB-dependent receptor family.</text>
</comment>
<evidence type="ECO:0000256" key="2">
    <source>
        <dbReference type="ARBA" id="ARBA00022448"/>
    </source>
</evidence>
<evidence type="ECO:0000259" key="9">
    <source>
        <dbReference type="Pfam" id="PF07715"/>
    </source>
</evidence>